<dbReference type="NCBIfam" id="TIGR01733">
    <property type="entry name" value="AA-adenyl-dom"/>
    <property type="match status" value="4"/>
</dbReference>
<evidence type="ECO:0000256" key="4">
    <source>
        <dbReference type="ARBA" id="ARBA00022598"/>
    </source>
</evidence>
<evidence type="ECO:0000256" key="1">
    <source>
        <dbReference type="ARBA" id="ARBA00004685"/>
    </source>
</evidence>
<dbReference type="CDD" id="cd05918">
    <property type="entry name" value="A_NRPS_SidN3_like"/>
    <property type="match status" value="4"/>
</dbReference>
<name>A0A2V1D3W8_9PLEO</name>
<dbReference type="SUPFAM" id="SSF47336">
    <property type="entry name" value="ACP-like"/>
    <property type="match status" value="4"/>
</dbReference>
<dbReference type="Pfam" id="PF00501">
    <property type="entry name" value="AMP-binding"/>
    <property type="match status" value="4"/>
</dbReference>
<dbReference type="FunFam" id="1.10.1200.10:FF:000005">
    <property type="entry name" value="Nonribosomal peptide synthetase 1"/>
    <property type="match status" value="1"/>
</dbReference>
<dbReference type="FunFam" id="3.40.50.12780:FF:000012">
    <property type="entry name" value="Non-ribosomal peptide synthetase"/>
    <property type="match status" value="1"/>
</dbReference>
<dbReference type="PANTHER" id="PTHR45527:SF16">
    <property type="entry name" value="NONRIBOSOMAL PEPTIDE SYNTHASE ATNA-RELATED"/>
    <property type="match status" value="1"/>
</dbReference>
<comment type="similarity">
    <text evidence="5">Belongs to the NRP synthetase family.</text>
</comment>
<comment type="pathway">
    <text evidence="1">Mycotoxin biosynthesis.</text>
</comment>
<evidence type="ECO:0000259" key="6">
    <source>
        <dbReference type="PROSITE" id="PS50075"/>
    </source>
</evidence>
<dbReference type="PANTHER" id="PTHR45527">
    <property type="entry name" value="NONRIBOSOMAL PEPTIDE SYNTHETASE"/>
    <property type="match status" value="1"/>
</dbReference>
<dbReference type="NCBIfam" id="NF003417">
    <property type="entry name" value="PRK04813.1"/>
    <property type="match status" value="4"/>
</dbReference>
<dbReference type="Pfam" id="PF00668">
    <property type="entry name" value="Condensation"/>
    <property type="match status" value="5"/>
</dbReference>
<dbReference type="GO" id="GO:0043041">
    <property type="term" value="P:amino acid activation for nonribosomal peptide biosynthetic process"/>
    <property type="evidence" value="ECO:0007669"/>
    <property type="project" value="TreeGrafter"/>
</dbReference>
<dbReference type="PROSITE" id="PS00455">
    <property type="entry name" value="AMP_BINDING"/>
    <property type="match status" value="3"/>
</dbReference>
<dbReference type="SUPFAM" id="SSF56801">
    <property type="entry name" value="Acetyl-CoA synthetase-like"/>
    <property type="match status" value="4"/>
</dbReference>
<dbReference type="InterPro" id="IPR000873">
    <property type="entry name" value="AMP-dep_synth/lig_dom"/>
</dbReference>
<dbReference type="Gene3D" id="3.40.50.12780">
    <property type="entry name" value="N-terminal domain of ligase-like"/>
    <property type="match status" value="3"/>
</dbReference>
<reference evidence="7 8" key="1">
    <citation type="journal article" date="2018" name="Sci. Rep.">
        <title>Comparative genomics provides insights into the lifestyle and reveals functional heterogeneity of dark septate endophytic fungi.</title>
        <authorList>
            <person name="Knapp D.G."/>
            <person name="Nemeth J.B."/>
            <person name="Barry K."/>
            <person name="Hainaut M."/>
            <person name="Henrissat B."/>
            <person name="Johnson J."/>
            <person name="Kuo A."/>
            <person name="Lim J.H.P."/>
            <person name="Lipzen A."/>
            <person name="Nolan M."/>
            <person name="Ohm R.A."/>
            <person name="Tamas L."/>
            <person name="Grigoriev I.V."/>
            <person name="Spatafora J.W."/>
            <person name="Nagy L.G."/>
            <person name="Kovacs G.M."/>
        </authorList>
    </citation>
    <scope>NUCLEOTIDE SEQUENCE [LARGE SCALE GENOMIC DNA]</scope>
    <source>
        <strain evidence="7 8">DSE2036</strain>
    </source>
</reference>
<dbReference type="Gene3D" id="1.10.1200.10">
    <property type="entry name" value="ACP-like"/>
    <property type="match status" value="4"/>
</dbReference>
<feature type="domain" description="Carrier" evidence="6">
    <location>
        <begin position="3388"/>
        <end position="3464"/>
    </location>
</feature>
<dbReference type="GO" id="GO:0005737">
    <property type="term" value="C:cytoplasm"/>
    <property type="evidence" value="ECO:0007669"/>
    <property type="project" value="TreeGrafter"/>
</dbReference>
<dbReference type="GO" id="GO:0016874">
    <property type="term" value="F:ligase activity"/>
    <property type="evidence" value="ECO:0007669"/>
    <property type="project" value="UniProtKB-KW"/>
</dbReference>
<dbReference type="Gene3D" id="3.30.559.30">
    <property type="entry name" value="Nonribosomal peptide synthetase, condensation domain"/>
    <property type="match status" value="5"/>
</dbReference>
<dbReference type="GO" id="GO:0044550">
    <property type="term" value="P:secondary metabolite biosynthetic process"/>
    <property type="evidence" value="ECO:0007669"/>
    <property type="project" value="TreeGrafter"/>
</dbReference>
<evidence type="ECO:0000313" key="8">
    <source>
        <dbReference type="Proteomes" id="UP000244855"/>
    </source>
</evidence>
<feature type="domain" description="Carrier" evidence="6">
    <location>
        <begin position="2292"/>
        <end position="2366"/>
    </location>
</feature>
<dbReference type="InterPro" id="IPR045851">
    <property type="entry name" value="AMP-bd_C_sf"/>
</dbReference>
<dbReference type="EMBL" id="KZ805655">
    <property type="protein sequence ID" value="PVH92708.1"/>
    <property type="molecule type" value="Genomic_DNA"/>
</dbReference>
<dbReference type="CDD" id="cd19545">
    <property type="entry name" value="FUM14_C_NRPS-like"/>
    <property type="match status" value="2"/>
</dbReference>
<dbReference type="InterPro" id="IPR006162">
    <property type="entry name" value="Ppantetheine_attach_site"/>
</dbReference>
<evidence type="ECO:0000256" key="5">
    <source>
        <dbReference type="ARBA" id="ARBA00029454"/>
    </source>
</evidence>
<dbReference type="STRING" id="97972.A0A2V1D3W8"/>
<dbReference type="InterPro" id="IPR010071">
    <property type="entry name" value="AA_adenyl_dom"/>
</dbReference>
<dbReference type="CDD" id="cd19534">
    <property type="entry name" value="E_NRPS"/>
    <property type="match status" value="1"/>
</dbReference>
<dbReference type="Proteomes" id="UP000244855">
    <property type="component" value="Unassembled WGS sequence"/>
</dbReference>
<dbReference type="SUPFAM" id="SSF52777">
    <property type="entry name" value="CoA-dependent acyltransferases"/>
    <property type="match status" value="10"/>
</dbReference>
<dbReference type="InterPro" id="IPR009081">
    <property type="entry name" value="PP-bd_ACP"/>
</dbReference>
<dbReference type="Pfam" id="PF00550">
    <property type="entry name" value="PP-binding"/>
    <property type="match status" value="4"/>
</dbReference>
<dbReference type="Gene3D" id="3.30.559.10">
    <property type="entry name" value="Chloramphenicol acetyltransferase-like domain"/>
    <property type="match status" value="5"/>
</dbReference>
<keyword evidence="8" id="KW-1185">Reference proteome</keyword>
<evidence type="ECO:0000256" key="3">
    <source>
        <dbReference type="ARBA" id="ARBA00022553"/>
    </source>
</evidence>
<dbReference type="SMART" id="SM00823">
    <property type="entry name" value="PKS_PP"/>
    <property type="match status" value="4"/>
</dbReference>
<dbReference type="FunFam" id="3.30.559.30:FF:000002">
    <property type="entry name" value="Nonribosomal peptide synthase Pes1"/>
    <property type="match status" value="1"/>
</dbReference>
<accession>A0A2V1D3W8</accession>
<evidence type="ECO:0000313" key="7">
    <source>
        <dbReference type="EMBL" id="PVH92708.1"/>
    </source>
</evidence>
<protein>
    <submittedName>
        <fullName evidence="7">Amino acid adenylation</fullName>
    </submittedName>
</protein>
<dbReference type="FunFam" id="3.30.300.30:FF:000015">
    <property type="entry name" value="Nonribosomal peptide synthase SidD"/>
    <property type="match status" value="4"/>
</dbReference>
<evidence type="ECO:0000256" key="2">
    <source>
        <dbReference type="ARBA" id="ARBA00022450"/>
    </source>
</evidence>
<dbReference type="FunFam" id="3.40.50.12780:FF:000014">
    <property type="entry name" value="Nonribosomal peptide synthetase 1"/>
    <property type="match status" value="1"/>
</dbReference>
<dbReference type="InterPro" id="IPR001242">
    <property type="entry name" value="Condensation_dom"/>
</dbReference>
<dbReference type="InterPro" id="IPR020845">
    <property type="entry name" value="AMP-binding_CS"/>
</dbReference>
<dbReference type="PROSITE" id="PS00012">
    <property type="entry name" value="PHOSPHOPANTETHEINE"/>
    <property type="match status" value="2"/>
</dbReference>
<gene>
    <name evidence="7" type="ORF">DM02DRAFT_677321</name>
</gene>
<dbReference type="InterPro" id="IPR020806">
    <property type="entry name" value="PKS_PP-bd"/>
</dbReference>
<dbReference type="OrthoDB" id="416786at2759"/>
<proteinExistence type="inferred from homology"/>
<dbReference type="InterPro" id="IPR042099">
    <property type="entry name" value="ANL_N_sf"/>
</dbReference>
<dbReference type="Gene3D" id="3.30.300.30">
    <property type="match status" value="4"/>
</dbReference>
<dbReference type="GO" id="GO:0031177">
    <property type="term" value="F:phosphopantetheine binding"/>
    <property type="evidence" value="ECO:0007669"/>
    <property type="project" value="InterPro"/>
</dbReference>
<organism evidence="7 8">
    <name type="scientific">Periconia macrospinosa</name>
    <dbReference type="NCBI Taxonomy" id="97972"/>
    <lineage>
        <taxon>Eukaryota</taxon>
        <taxon>Fungi</taxon>
        <taxon>Dikarya</taxon>
        <taxon>Ascomycota</taxon>
        <taxon>Pezizomycotina</taxon>
        <taxon>Dothideomycetes</taxon>
        <taxon>Pleosporomycetidae</taxon>
        <taxon>Pleosporales</taxon>
        <taxon>Massarineae</taxon>
        <taxon>Periconiaceae</taxon>
        <taxon>Periconia</taxon>
    </lineage>
</organism>
<dbReference type="Gene3D" id="3.40.50.980">
    <property type="match status" value="2"/>
</dbReference>
<dbReference type="InterPro" id="IPR023213">
    <property type="entry name" value="CAT-like_dom_sf"/>
</dbReference>
<dbReference type="PROSITE" id="PS50075">
    <property type="entry name" value="CARRIER"/>
    <property type="match status" value="4"/>
</dbReference>
<keyword evidence="3" id="KW-0597">Phosphoprotein</keyword>
<dbReference type="CDD" id="cd19542">
    <property type="entry name" value="CT_NRPS-like"/>
    <property type="match status" value="1"/>
</dbReference>
<dbReference type="InterPro" id="IPR036736">
    <property type="entry name" value="ACP-like_sf"/>
</dbReference>
<feature type="domain" description="Carrier" evidence="6">
    <location>
        <begin position="783"/>
        <end position="859"/>
    </location>
</feature>
<feature type="domain" description="Carrier" evidence="6">
    <location>
        <begin position="4482"/>
        <end position="4558"/>
    </location>
</feature>
<dbReference type="Gene3D" id="2.30.38.10">
    <property type="entry name" value="Luciferase, Domain 3"/>
    <property type="match status" value="1"/>
</dbReference>
<keyword evidence="2" id="KW-0596">Phosphopantetheine</keyword>
<keyword evidence="4" id="KW-0436">Ligase</keyword>
<sequence>MASTAELLHTSPTTAEINCRTKKTYGWKKSANPLPIPIAGLERNLAPKCVVHGGVKFSKPLQARSNQLNALIFASWVLTISLYTADRDVRCHVYNSGKTVLAKLQVDETLTAQAFVRLAQDELMQKSGSSDLHSIRLEQNGTGIYSTFGNIFVEYTATEEEEDGLRGRQDVEITLRFDPTLVDARFAQRVVATLTHIMPVLAESGSTSLSSLDLVSPRDRSDLETMAYTSAPTTVEATVHNLIAAQVNKRPSSMAIHAWDGTISYRQLDSLASDVARTLTARGVGRGQAVPILFEKTKWAVVGILGVWKAGAYYVPLDPSHPQERLEHIIHAVGATTMLCGNKTRRQAEKLESDVLVLPLRDEPPNKVVSDTNPRDMVDSWSRKAYARPTDLAYTIFTSGSTGTPKGVMMEHISLSSSLMAMGQFLNLYGGARVPQLASLTFDISVFEIASTLVFGGCVCVPSEEQKMNDLAGFMREFRVNILASTPSMSRSLSRDSVPSLTSVLLGGEPMLQSDKDQWSGPNLPLMNVYGPTETCIACSLQSITPSTAPDAIGSSPTLSCCRLWIVDPQNEKRLAPIGAVGELCVEGPNVARGYLDDMEQTKRAFVERPAWLRPGDKAYRMYKTGDMVRLHPDGTLRYVGRKDSQVKVRGGYRVELCEIEDAIMKNTPDWITAAVELVVPSGTGRSLLVAAVAVRRDFHIPGGLETRRAMLEMVALLRPRLERILPSYMLPDGYVPLHNLPVNSSGKLDRKTLRDTISTISLETIVSCATETHRDDDEPLVGHPNEYLELLRHICANVLNIAPEGIVLDRSFVRNGGDSIAAMQVVARYREAGKAIKISELLRTSSLRDVADAVRELRLEDRQMPQEQPGRRFKLSPIQQVLMDIAPSPQEWNHYNQSFLMRLAVCKSEQVLEGAMAWLVERHSMLRARFEQTPSGQWMQYIDPAPAIPYVLNMHGKVVPTKERTKLIDFSRKRLDISHGPLVRVDVFDDADSQLLFIAIHHLVVDLVSWRIMIDELQQIFAAPNRPPHELEPPFSFQAWAEAQERHFVELTLGDPLKVLPVHAPFPNFDFWGIDPANNLHRNACSKKLSLSPVLTRNVLQDHHDPLRTEPIDILLAALVLSFKHTFPERDIPTIMNESHGRETWHDGIDLSRTVGWFTTLYPIYAAKICADQIVDAVKRIKDARKSIPSNGWEYFGCRALTDHGQESFGRHLPAEMAFNYEGSYSLIEQEDSILREEQWSAGEDLADASPTLPRLTLFEISSNMLCERLHFTFVWHSAMLHQDRISEWINSIPETLNKICTALASEATQLTRSDVPLVDAEYPALTALTQRVLALPGVSNLEDIEEIYPCSPMQKSLAISQARHEGVYESEMVWEVRETTGRPVDPARLAVAWEQTVARHSALRTAFVEGTGENSVFEQVVLRTHKPQCLLLHDVVAAETALNHPRRENKDDMGYPQHRMLICSSDDGATFCRLEVTHLICDGMSIPPLLRDLSLAYEGTLDVRHGPRYSDFVRYICDKERYSDSIMHWTKRLRNTDPCLFPAMLDTVPMQNEQRELNLHLNIDYSTLQSALSREGLTLPTLFQMAWALMLQHYTGKSKVVFGHIIAGRDAPLENVEDIVGPLIGVLITHVDFSTNALAVEIMRYIQDDCLEGFAKQACSLADIHHALDLQEGALSTRALLFSRHQLNLAQHSASIRSYARILTMRVAGTVRHIVAELVHDLNRSPSDIPTLSPEDGTDIWRWNEHLIEAAEECAHHAIESSMRKHPQRLALCGWDGKISYGELEDLTHRLAIKLMSAGVGPDRVVPICYRKSNWAIVAMLAVLRAGGCFVMLDPGHPDSRIIAIIDEVDAPVVISSENECARIERSGRPVLSLTAKTAAELPPGDLDMIPCTTVTPDDAMYVIFTSGTTGVPKGVVITHRAFSSGFGEHVRAMCLSAETRTLQFAAYSFDASIIDVMCTLKVGGCLCTPSEADRGDIAPFVARSGANWAGWTPSFAALVDPRTVPTLEVLVVAGEPLPRALVDAWAGSVKLLNVYGPSECSVACTVNHVTGSRSVDPANVGRAYRAATWIVDENDHERLRPVGAVGELLIEGPALARGYLNRRDATAKSFISSPSWLRARRPNSRLYKTGDLARYSPDGSIIFVGRKDSQLKINGQRVEIGDIEHHLRENLPAPAPPVAVELLKRGTTHMLAAFIVVASPEHRQSDAEDIIADDHVALAAFRKLVQQLRDSPLSLPAYMTPRVFVPLKKLPTTTSGKLDRSLIQHVTARLSSDVLFSFAASADHTEDAEDYTPEERTLLALWKENLGISKAGVYDNFFSLGGDSLLAIRLSTAARKQGLDLPVAAIFKNPIAFNMAKCLARTVPPDVRATVKPMSLLRGFEDQEMLLPAVAAECVVTVDSIEDIFPCTPFQESLMALSAREDGLQQPYVTHAPFRLPKGVDESRFRAAWDTVCAQHGMLRARIVLRPHGALLVVVNTPVQVETLNIPCDQYLEQQKQTPFDYGRPLLRLAVTADGHFVLSSHHACYDGWSLSIVWDAVARAYRGEFPSPGPPFQAFVQHAYSSASMVESEQFWKQALADKDEDSSTVSIFPTCPAGHRPIARQKRVHNIKAPRRPTYRPNVTMSSLITAAWAVVIAQYGGSSKATFGATVSGRDLPLQGIERVVGPTLATIPRRVAVQSDQSVADFLHYVHEDVVVASMPHSRLALSRIMRLSSAARQVGGFQSTLTVHPRETVRVSAHEALGLDALPVDTQSFHPYPLVLDCWLDDDKDDSVSFEAHFDSTCLSDDTVASILRHVSHVLHGLCSADPADPVASIATPCTEDLTNIVQWASRVPPAMEACTLHAIEANSAQHPHREALAAKEKTWSYGELNEQAEQLARQLTHTGLVGPDRFVGICFEKSGFAVVAMLAIWKAGGAYVPLDPAYPPARLLSLIQRAEVQLVLTSAATKDIFGDISKNELTTICAEDEFLAIEQNAGPLHLPVISPHHAAYMIFTSGSTGEPKGVVVDHRALSSSIRSMDATVPLDSKVRMLQYASFTFDLSVQEIFHTLSTGGCICMPSDSQRMDELGNFINANRVTAVSLTPSVLRLLRPTDIPAVNIIICGGEPLTQGDVTTWAGAEGLRFVNEYGPTEVCISVARMIMKPDTKANVIGRSVAMAAWIVSPTTGTLAPVGAVGELYLQGSNMARGYHGDTERTAAAFLHDPAWLPANHSGRVYRSGDMACYNADGTLSFLGRRDGQIKIRGQRVETGEVAEWVRKCMVECRLPFSNAAVLFYRPPVLVHRRACEPFLVALLELEGLSGPVVMHHGDVEKNDLTRDALQLKRMLRSVLAGHMVPVAYVTVAELPKTTSGKLNDRLVHEWLEELERNGSPLIGPRGGENSTRTAHQLTENEDVLRQCWAEVLELDSHEVGSADEFFDLGGSSVTAIRLVSQMRARGYRLKFVDIVAQQRLDEMALCLRSEEDEDEKEESHDLPNAPGAFELLEPTQRDIILQELLPRHGIDVALVEDVYPCTPFQESLIAATARSREAYMSFHSLELPSNMDDTQMQDIWNAVAARFELLRTRIVPGIGNGPALQVVMRSSPPWHRVAVANAVVAAVQVGSWDGGPLAHMAWISPRRAVLVLHHALYDGWSFSIIWRAIAARITGKEVPPLSPTPFSAFVRRLTQQNHKSSASYWQSRLNGTDYPGLPLVNHTVGYQPAATRNAKRSAHLVSMTASGGSATALVHAAWGLTLAHFTASEDVVFTGIMSGRETGGPSLLAVVGPTMAAVPVRVQLHPTTTVHTLLDRVAHDTSADLEHAHFGINRISRVSDDARRACASDSLVVVQPPPDDDHDDTRNPSRLRLQPLNTSQAFLPHALVVEVELARASSRMALSLAYDPQLLSPTLAEGVLSTFTTLLTRLSDTTNSRIPLRSLPAASPMDMAVLRAHARPPVGIDSCAHHLLRTPTIDTPEALAVDSWDGRLTYTDLDARSSRLAARLVSHGVRPDCPIPLLLGKTKDVPVAMLAVWKAGSFWIPIDVAWPKARKQTILESVDAAAILVSRQTAAMGMELLTDARPLVVVDENDEKNHDNFDSLPRQQQFQPDPSSLAYVMFTSGSTGTPKGVMVPHRALSSALIALRASHGIDASSRVLHQASFTFDLALAEIFIVLCAGGTVCIPSDAACLDDLPGFARTANITNIFCTPSLSRLLDPDELPALRGLHLGGEPMLDADKQRWCGRVCLTNGFGPTEACIATAVNPVVSVKSSAREMGRGLQNCRLWIAAPLSNGDRLAPMGAVGELYIEGPSVATGYLGDSKATSQVFSNGLPGTWFDAEKWKEEHGPYSVYRTGDLARYDEHGCIHFVGRKDALQVKLNGQRVELGDVENALARLLSGDSDASGTSVAVEVWESAPGHKMLIAILAVGERPDAHDHVRKLSTWLRQRLMAVLPRHMQPSGYIPMVNLPITVAGKLDRRTLKTHIASFGLAAIRALSAANSESEEAAPRTGDERLLARLWAEVLGKSDNELTRNDNFFTLGGDSLSAMRLVAKTREHGFELTTKDLFAQPTLASVAACLKPYSRSERSFASEGEKLEEQVGKEEEQERQLVLDVFRQKYPAFLSTQVELDAKDCVAPCTPTQEIMMNADRVVSFLFSVDDTFDLPRFQAAVERCAARFPIWRTRIVSMSETLYQIILPGNPQWRFTKSTLQEALHEEAKMPIGLGDALTRFVVVGGGTHLIWTQHHATYDAWTLRILLEHVARAYLDPSYYPTPSTLSFHTFATRLHRLFRSAASARSNFWASYFANSTPTPQLFNYAAVQDPRLDNTASFRTRINPQILHAASTPAVTITAAWILATARLTHSRDITIGYVVSGRDAALDLFSGLDSTPGPTLNTIPLRVELDAILRNYITDIRHSCPNNHDLDPANAIPAIASLVQAQLLRITPHHHLDGLPAIRTSSPTAAATLSSLPLSLVVHQGSQRDRVLGPMAGLGLRLEDARPTAVPPRGGFSVEATVLGGGEVEMSAFWDGRAIVGGKGEVERIFELVREGLEE</sequence>
<dbReference type="FunFam" id="3.40.50.980:FF:000001">
    <property type="entry name" value="Non-ribosomal peptide synthetase"/>
    <property type="match status" value="2"/>
</dbReference>